<accession>K0R0H0</accession>
<sequence>MTEPEEHVDDEHEEEEDDSDEDNDEDDESGVSGGADYDDDEDDSLLTASDDDGYPVWNDHYDEENLPAYSCRYCGIHDPSSVARCVETNK</sequence>
<evidence type="ECO:0000313" key="2">
    <source>
        <dbReference type="EMBL" id="EJK45140.1"/>
    </source>
</evidence>
<comment type="caution">
    <text evidence="2">The sequence shown here is derived from an EMBL/GenBank/DDBJ whole genome shotgun (WGS) entry which is preliminary data.</text>
</comment>
<organism evidence="2 3">
    <name type="scientific">Thalassiosira oceanica</name>
    <name type="common">Marine diatom</name>
    <dbReference type="NCBI Taxonomy" id="159749"/>
    <lineage>
        <taxon>Eukaryota</taxon>
        <taxon>Sar</taxon>
        <taxon>Stramenopiles</taxon>
        <taxon>Ochrophyta</taxon>
        <taxon>Bacillariophyta</taxon>
        <taxon>Coscinodiscophyceae</taxon>
        <taxon>Thalassiosirophycidae</taxon>
        <taxon>Thalassiosirales</taxon>
        <taxon>Thalassiosiraceae</taxon>
        <taxon>Thalassiosira</taxon>
    </lineage>
</organism>
<protein>
    <submittedName>
        <fullName evidence="2">Uncharacterized protein</fullName>
    </submittedName>
</protein>
<feature type="compositionally biased region" description="Acidic residues" evidence="1">
    <location>
        <begin position="36"/>
        <end position="53"/>
    </location>
</feature>
<evidence type="ECO:0000256" key="1">
    <source>
        <dbReference type="SAM" id="MobiDB-lite"/>
    </source>
</evidence>
<feature type="compositionally biased region" description="Acidic residues" evidence="1">
    <location>
        <begin position="1"/>
        <end position="29"/>
    </location>
</feature>
<feature type="region of interest" description="Disordered" evidence="1">
    <location>
        <begin position="1"/>
        <end position="61"/>
    </location>
</feature>
<dbReference type="OrthoDB" id="6513042at2759"/>
<keyword evidence="3" id="KW-1185">Reference proteome</keyword>
<dbReference type="Proteomes" id="UP000266841">
    <property type="component" value="Unassembled WGS sequence"/>
</dbReference>
<proteinExistence type="predicted"/>
<gene>
    <name evidence="2" type="ORF">THAOC_36259</name>
</gene>
<evidence type="ECO:0000313" key="3">
    <source>
        <dbReference type="Proteomes" id="UP000266841"/>
    </source>
</evidence>
<dbReference type="EMBL" id="AGNL01048735">
    <property type="protein sequence ID" value="EJK45140.1"/>
    <property type="molecule type" value="Genomic_DNA"/>
</dbReference>
<name>K0R0H0_THAOC</name>
<dbReference type="AlphaFoldDB" id="K0R0H0"/>
<reference evidence="2 3" key="1">
    <citation type="journal article" date="2012" name="Genome Biol.">
        <title>Genome and low-iron response of an oceanic diatom adapted to chronic iron limitation.</title>
        <authorList>
            <person name="Lommer M."/>
            <person name="Specht M."/>
            <person name="Roy A.S."/>
            <person name="Kraemer L."/>
            <person name="Andreson R."/>
            <person name="Gutowska M.A."/>
            <person name="Wolf J."/>
            <person name="Bergner S.V."/>
            <person name="Schilhabel M.B."/>
            <person name="Klostermeier U.C."/>
            <person name="Beiko R.G."/>
            <person name="Rosenstiel P."/>
            <person name="Hippler M."/>
            <person name="Laroche J."/>
        </authorList>
    </citation>
    <scope>NUCLEOTIDE SEQUENCE [LARGE SCALE GENOMIC DNA]</scope>
    <source>
        <strain evidence="2 3">CCMP1005</strain>
    </source>
</reference>